<dbReference type="Proteomes" id="UP001497516">
    <property type="component" value="Chromosome 4"/>
</dbReference>
<feature type="compositionally biased region" description="Basic residues" evidence="1">
    <location>
        <begin position="114"/>
        <end position="126"/>
    </location>
</feature>
<organism evidence="2 3">
    <name type="scientific">Linum trigynum</name>
    <dbReference type="NCBI Taxonomy" id="586398"/>
    <lineage>
        <taxon>Eukaryota</taxon>
        <taxon>Viridiplantae</taxon>
        <taxon>Streptophyta</taxon>
        <taxon>Embryophyta</taxon>
        <taxon>Tracheophyta</taxon>
        <taxon>Spermatophyta</taxon>
        <taxon>Magnoliopsida</taxon>
        <taxon>eudicotyledons</taxon>
        <taxon>Gunneridae</taxon>
        <taxon>Pentapetalae</taxon>
        <taxon>rosids</taxon>
        <taxon>fabids</taxon>
        <taxon>Malpighiales</taxon>
        <taxon>Linaceae</taxon>
        <taxon>Linum</taxon>
    </lineage>
</organism>
<evidence type="ECO:0000256" key="1">
    <source>
        <dbReference type="SAM" id="MobiDB-lite"/>
    </source>
</evidence>
<evidence type="ECO:0000313" key="2">
    <source>
        <dbReference type="EMBL" id="CAL1384649.1"/>
    </source>
</evidence>
<dbReference type="EMBL" id="OZ034817">
    <property type="protein sequence ID" value="CAL1384649.1"/>
    <property type="molecule type" value="Genomic_DNA"/>
</dbReference>
<reference evidence="2 3" key="1">
    <citation type="submission" date="2024-04" db="EMBL/GenBank/DDBJ databases">
        <authorList>
            <person name="Fracassetti M."/>
        </authorList>
    </citation>
    <scope>NUCLEOTIDE SEQUENCE [LARGE SCALE GENOMIC DNA]</scope>
</reference>
<evidence type="ECO:0000313" key="3">
    <source>
        <dbReference type="Proteomes" id="UP001497516"/>
    </source>
</evidence>
<accession>A0AAV2EFF1</accession>
<sequence>MERLHWMKGPKPVRKSCLGHFVTTGDPLPIRPKDYPVRYRLKSCERISMKGGPENIAKLKELLKNQGPFIGSFYLRKDYTKKTGVYFAVGADGAINREEMPPRHHKNLITLHPPSRKHHKPLPPCK</sequence>
<gene>
    <name evidence="2" type="ORF">LTRI10_LOCUS25836</name>
</gene>
<protein>
    <submittedName>
        <fullName evidence="2">Uncharacterized protein</fullName>
    </submittedName>
</protein>
<feature type="region of interest" description="Disordered" evidence="1">
    <location>
        <begin position="97"/>
        <end position="126"/>
    </location>
</feature>
<name>A0AAV2EFF1_9ROSI</name>
<proteinExistence type="predicted"/>
<dbReference type="AlphaFoldDB" id="A0AAV2EFF1"/>
<keyword evidence="3" id="KW-1185">Reference proteome</keyword>